<feature type="compositionally biased region" description="Basic and acidic residues" evidence="1">
    <location>
        <begin position="999"/>
        <end position="1008"/>
    </location>
</feature>
<proteinExistence type="predicted"/>
<dbReference type="EMBL" id="FR799580">
    <property type="protein sequence ID" value="CBZ28265.1"/>
    <property type="molecule type" value="Genomic_DNA"/>
</dbReference>
<feature type="region of interest" description="Disordered" evidence="1">
    <location>
        <begin position="967"/>
        <end position="986"/>
    </location>
</feature>
<accession>E9AZ68</accession>
<feature type="compositionally biased region" description="Low complexity" evidence="1">
    <location>
        <begin position="284"/>
        <end position="302"/>
    </location>
</feature>
<gene>
    <name evidence="2" type="ORF">LMXM_27_1650</name>
</gene>
<feature type="compositionally biased region" description="Polar residues" evidence="1">
    <location>
        <begin position="880"/>
        <end position="893"/>
    </location>
</feature>
<reference evidence="2 3" key="1">
    <citation type="journal article" date="2011" name="Genome Res.">
        <title>Chromosome and gene copy number variation allow major structural change between species and strains of Leishmania.</title>
        <authorList>
            <person name="Rogers M.B."/>
            <person name="Hilley J.D."/>
            <person name="Dickens N.J."/>
            <person name="Wilkes J."/>
            <person name="Bates P.A."/>
            <person name="Depledge D.P."/>
            <person name="Harris D."/>
            <person name="Her Y."/>
            <person name="Herzyk P."/>
            <person name="Imamura H."/>
            <person name="Otto T.D."/>
            <person name="Sanders M."/>
            <person name="Seeger K."/>
            <person name="Dujardin J.C."/>
            <person name="Berriman M."/>
            <person name="Smith D.F."/>
            <person name="Hertz-Fowler C."/>
            <person name="Mottram J.C."/>
        </authorList>
    </citation>
    <scope>NUCLEOTIDE SEQUENCE [LARGE SCALE GENOMIC DNA]</scope>
    <source>
        <strain evidence="2 3">MHOM/GT/2001/U1103</strain>
    </source>
</reference>
<feature type="region of interest" description="Disordered" evidence="1">
    <location>
        <begin position="376"/>
        <end position="433"/>
    </location>
</feature>
<feature type="compositionally biased region" description="Basic and acidic residues" evidence="1">
    <location>
        <begin position="1205"/>
        <end position="1214"/>
    </location>
</feature>
<dbReference type="RefSeq" id="XP_003876740.1">
    <property type="nucleotide sequence ID" value="XM_003876691.1"/>
</dbReference>
<evidence type="ECO:0000313" key="3">
    <source>
        <dbReference type="Proteomes" id="UP000007259"/>
    </source>
</evidence>
<dbReference type="OrthoDB" id="266450at2759"/>
<feature type="region of interest" description="Disordered" evidence="1">
    <location>
        <begin position="998"/>
        <end position="1024"/>
    </location>
</feature>
<dbReference type="VEuPathDB" id="TriTrypDB:LmxM.27.1650"/>
<sequence>MSVTDPYSLSPQNGAVEATLFQLLFPVHATPATGVAVGDAIEVKTLSGDSPERIAGALAVSSPSVSERIRAWETVPHKRAARSFRGTERTELDNHEVPTLLHTVDTQQRHGAFAAKGPLVRHAGAVGLDRRTDASADPSTVPFSMRLREVERRFREQMEVHRGLTAASRQVDVLERSVQLFQAERRTRGFAQALADRQDAIWARVWPASSLAKMGDTAATVHRQTAASPRVAPMPAARRGDSSATPSTSSAISPPPPASPTGFLLKDILDTYSTPRELREASGRSRSTTAAAPVPPKATKAPQGAPLAPAREARRTVAGVDIFHPEKAPKPYTVIRYVEARSKHASATHDAVDRQGTSTSSAVTPATAAAVSAASSKNLARGEVKGDSSQALSSVVSEERQADEVGGGNVSDESNASVADEAASTNDTYDADTFDSHVSSRTAADAWMRSAKSSAVSSAIPTVEATSSSLTQSITSEEVESEAAGRSLRCNCRDGGTRSDARTTPFSEILQAFFDACRCVSAASARLLQPPYIQESSHDAGQHRQHTPKPAKMDAPRSVPKAVEDAGEPGEKAKDAASRVTAYAVTGADVSPASWRDALERQLRNIRRLQRFRVHLLRHLKRIDVQRQTHCKATRLLREAQALAKVRRKLLSGSSVGGEASLGSMLRHVKGVSTGTGERRDPRRGGGGHGHGAPRQQHSLPSRLRASVVSDADTISEVVFTDMNSSVGDIISADSSVVEEEMQYGSDQSETFISDSIVQEEVASWDGASGHSEVASGGGTILTEVSRSHGGNSDPSYGSDSFEAASNAGAAERSAWITRPGMVAEVRLDEIEEELADRLAEISSDAISEGSSIPSDVEELVDLLPSSLIPSEIDDDDASPQGSSATTMDSHVATGMSSSAAALRGQQRRMYVGAKGTTAWYAAAGEGVASGGSGALTDHKAYIRDSPGSSVYSVPEDADVDTPMLQSTDVHSEGTRDSVPRASGSVADVNAAASLAAANEKRIHERRSPTSSTKSDGSSSSSEDALTMLEVDMALTKERRHHALRSASDVPTFEQLYNPSVPPLGEGPPKGSGNASTTSSAGSGRSSKPDRWKGGSSHSVDIGRSNTAVSSLHERGAAHPLHYPTARMEAGTQAEMPAMDSHPTAVFGASRMKAAYPTEDYVAQSAWKARQLHLLRQLRLPIVDDSEDTVKNSAEATDNTSCGFEQRHRPPKDKADAVLDAAEAAAHEEWAQHWGVVESLLQTRFSASSCIGSGALPSSSRRTRKVLLQRFPSDSTPPTRDASQSSVPVPSASR</sequence>
<feature type="compositionally biased region" description="Polar residues" evidence="1">
    <location>
        <begin position="455"/>
        <end position="476"/>
    </location>
</feature>
<protein>
    <submittedName>
        <fullName evidence="2">Uncharacterized protein</fullName>
    </submittedName>
</protein>
<name>E9AZ68_LEIMU</name>
<dbReference type="GeneID" id="13449719"/>
<dbReference type="OMA" id="EEWAQHW"/>
<evidence type="ECO:0000256" key="1">
    <source>
        <dbReference type="SAM" id="MobiDB-lite"/>
    </source>
</evidence>
<evidence type="ECO:0000313" key="2">
    <source>
        <dbReference type="EMBL" id="CBZ28265.1"/>
    </source>
</evidence>
<keyword evidence="3" id="KW-1185">Reference proteome</keyword>
<feature type="region of interest" description="Disordered" evidence="1">
    <location>
        <begin position="534"/>
        <end position="575"/>
    </location>
</feature>
<organism evidence="2 3">
    <name type="scientific">Leishmania mexicana (strain MHOM/GT/2001/U1103)</name>
    <dbReference type="NCBI Taxonomy" id="929439"/>
    <lineage>
        <taxon>Eukaryota</taxon>
        <taxon>Discoba</taxon>
        <taxon>Euglenozoa</taxon>
        <taxon>Kinetoplastea</taxon>
        <taxon>Metakinetoplastina</taxon>
        <taxon>Trypanosomatida</taxon>
        <taxon>Trypanosomatidae</taxon>
        <taxon>Leishmaniinae</taxon>
        <taxon>Leishmania</taxon>
    </lineage>
</organism>
<feature type="compositionally biased region" description="Low complexity" evidence="1">
    <location>
        <begin position="1071"/>
        <end position="1086"/>
    </location>
</feature>
<feature type="region of interest" description="Disordered" evidence="1">
    <location>
        <begin position="657"/>
        <end position="706"/>
    </location>
</feature>
<dbReference type="PhylomeDB" id="E9AZ68"/>
<feature type="region of interest" description="Disordered" evidence="1">
    <location>
        <begin position="220"/>
        <end position="264"/>
    </location>
</feature>
<feature type="compositionally biased region" description="Low complexity" evidence="1">
    <location>
        <begin position="242"/>
        <end position="252"/>
    </location>
</feature>
<feature type="compositionally biased region" description="Polar residues" evidence="1">
    <location>
        <begin position="1192"/>
        <end position="1203"/>
    </location>
</feature>
<dbReference type="KEGG" id="lmi:LMXM_27_1650"/>
<feature type="region of interest" description="Disordered" evidence="1">
    <location>
        <begin position="869"/>
        <end position="893"/>
    </location>
</feature>
<feature type="region of interest" description="Disordered" evidence="1">
    <location>
        <begin position="1268"/>
        <end position="1294"/>
    </location>
</feature>
<feature type="region of interest" description="Disordered" evidence="1">
    <location>
        <begin position="277"/>
        <end position="313"/>
    </location>
</feature>
<feature type="region of interest" description="Disordered" evidence="1">
    <location>
        <begin position="1040"/>
        <end position="1103"/>
    </location>
</feature>
<feature type="compositionally biased region" description="Low complexity" evidence="1">
    <location>
        <begin position="1282"/>
        <end position="1294"/>
    </location>
</feature>
<feature type="region of interest" description="Disordered" evidence="1">
    <location>
        <begin position="455"/>
        <end position="486"/>
    </location>
</feature>
<feature type="compositionally biased region" description="Polar residues" evidence="1">
    <location>
        <begin position="387"/>
        <end position="396"/>
    </location>
</feature>
<feature type="region of interest" description="Disordered" evidence="1">
    <location>
        <begin position="1192"/>
        <end position="1214"/>
    </location>
</feature>
<feature type="compositionally biased region" description="Basic and acidic residues" evidence="1">
    <location>
        <begin position="970"/>
        <end position="979"/>
    </location>
</feature>
<dbReference type="Proteomes" id="UP000007259">
    <property type="component" value="Chromosome 27"/>
</dbReference>
<feature type="compositionally biased region" description="Polar residues" evidence="1">
    <location>
        <begin position="411"/>
        <end position="428"/>
    </location>
</feature>
<feature type="compositionally biased region" description="Low complexity" evidence="1">
    <location>
        <begin position="1009"/>
        <end position="1022"/>
    </location>
</feature>